<dbReference type="Proteomes" id="UP000309038">
    <property type="component" value="Unassembled WGS sequence"/>
</dbReference>
<dbReference type="InterPro" id="IPR013766">
    <property type="entry name" value="Thioredoxin_domain"/>
</dbReference>
<evidence type="ECO:0000259" key="11">
    <source>
        <dbReference type="PROSITE" id="PS51352"/>
    </source>
</evidence>
<dbReference type="GO" id="GO:0045454">
    <property type="term" value="P:cell redox homeostasis"/>
    <property type="evidence" value="ECO:0007669"/>
    <property type="project" value="TreeGrafter"/>
</dbReference>
<evidence type="ECO:0000256" key="1">
    <source>
        <dbReference type="ARBA" id="ARBA00013017"/>
    </source>
</evidence>
<keyword evidence="2" id="KW-0575">Peroxidase</keyword>
<proteinExistence type="inferred from homology"/>
<dbReference type="InterPro" id="IPR000866">
    <property type="entry name" value="AhpC/TSA"/>
</dbReference>
<dbReference type="EMBL" id="SGPJ01000369">
    <property type="protein sequence ID" value="THG94994.1"/>
    <property type="molecule type" value="Genomic_DNA"/>
</dbReference>
<evidence type="ECO:0000256" key="5">
    <source>
        <dbReference type="ARBA" id="ARBA00023157"/>
    </source>
</evidence>
<sequence length="216" mass="23170">MTRSPLINKPAPAISLPNANGETYNLAPESAGVPVALFFYPKSGSFGCTKEACEFRDALAGLHLLPRRLGMLLILQILKEFVEKQKLNYPVLSDTKGEARKAYHVGKGLLGLVDARVTFVIDAKGVVRDSLDATVNYGAHVKFVNKWLVKLEEEERQANAPPPKEPGLITEPALATEDDSPAHPPAGIPEPASPGVPTGSDVEREELVRAAATVQG</sequence>
<evidence type="ECO:0000313" key="13">
    <source>
        <dbReference type="Proteomes" id="UP000309038"/>
    </source>
</evidence>
<comment type="caution">
    <text evidence="12">The sequence shown here is derived from an EMBL/GenBank/DDBJ whole genome shotgun (WGS) entry which is preliminary data.</text>
</comment>
<feature type="region of interest" description="Disordered" evidence="10">
    <location>
        <begin position="155"/>
        <end position="203"/>
    </location>
</feature>
<dbReference type="InterPro" id="IPR036249">
    <property type="entry name" value="Thioredoxin-like_sf"/>
</dbReference>
<dbReference type="PROSITE" id="PS51352">
    <property type="entry name" value="THIOREDOXIN_2"/>
    <property type="match status" value="1"/>
</dbReference>
<evidence type="ECO:0000256" key="9">
    <source>
        <dbReference type="ARBA" id="ARBA00049091"/>
    </source>
</evidence>
<evidence type="ECO:0000256" key="8">
    <source>
        <dbReference type="ARBA" id="ARBA00038489"/>
    </source>
</evidence>
<evidence type="ECO:0000256" key="6">
    <source>
        <dbReference type="ARBA" id="ARBA00023284"/>
    </source>
</evidence>
<organism evidence="12 13">
    <name type="scientific">Hermanssonia centrifuga</name>
    <dbReference type="NCBI Taxonomy" id="98765"/>
    <lineage>
        <taxon>Eukaryota</taxon>
        <taxon>Fungi</taxon>
        <taxon>Dikarya</taxon>
        <taxon>Basidiomycota</taxon>
        <taxon>Agaricomycotina</taxon>
        <taxon>Agaricomycetes</taxon>
        <taxon>Polyporales</taxon>
        <taxon>Meruliaceae</taxon>
        <taxon>Hermanssonia</taxon>
    </lineage>
</organism>
<protein>
    <recommendedName>
        <fullName evidence="1">thioredoxin-dependent peroxiredoxin</fullName>
        <ecNumber evidence="1">1.11.1.24</ecNumber>
    </recommendedName>
    <alternativeName>
        <fullName evidence="7">Thioredoxin peroxidase</fullName>
    </alternativeName>
</protein>
<evidence type="ECO:0000256" key="3">
    <source>
        <dbReference type="ARBA" id="ARBA00022862"/>
    </source>
</evidence>
<keyword evidence="4" id="KW-0560">Oxidoreductase</keyword>
<evidence type="ECO:0000256" key="4">
    <source>
        <dbReference type="ARBA" id="ARBA00023002"/>
    </source>
</evidence>
<comment type="catalytic activity">
    <reaction evidence="9">
        <text>a hydroperoxide + [thioredoxin]-dithiol = an alcohol + [thioredoxin]-disulfide + H2O</text>
        <dbReference type="Rhea" id="RHEA:62620"/>
        <dbReference type="Rhea" id="RHEA-COMP:10698"/>
        <dbReference type="Rhea" id="RHEA-COMP:10700"/>
        <dbReference type="ChEBI" id="CHEBI:15377"/>
        <dbReference type="ChEBI" id="CHEBI:29950"/>
        <dbReference type="ChEBI" id="CHEBI:30879"/>
        <dbReference type="ChEBI" id="CHEBI:35924"/>
        <dbReference type="ChEBI" id="CHEBI:50058"/>
        <dbReference type="EC" id="1.11.1.24"/>
    </reaction>
</comment>
<comment type="similarity">
    <text evidence="8">Belongs to the peroxiredoxin family. BCP/PrxQ subfamily.</text>
</comment>
<evidence type="ECO:0000256" key="7">
    <source>
        <dbReference type="ARBA" id="ARBA00032824"/>
    </source>
</evidence>
<evidence type="ECO:0000256" key="10">
    <source>
        <dbReference type="SAM" id="MobiDB-lite"/>
    </source>
</evidence>
<gene>
    <name evidence="12" type="ORF">EW026_g6574</name>
</gene>
<dbReference type="AlphaFoldDB" id="A0A4S4KAL1"/>
<dbReference type="CDD" id="cd03017">
    <property type="entry name" value="PRX_BCP"/>
    <property type="match status" value="1"/>
</dbReference>
<dbReference type="GO" id="GO:0005737">
    <property type="term" value="C:cytoplasm"/>
    <property type="evidence" value="ECO:0007669"/>
    <property type="project" value="TreeGrafter"/>
</dbReference>
<feature type="domain" description="Thioredoxin" evidence="11">
    <location>
        <begin position="5"/>
        <end position="153"/>
    </location>
</feature>
<dbReference type="PANTHER" id="PTHR42801:SF4">
    <property type="entry name" value="AHPC_TSA FAMILY PROTEIN"/>
    <property type="match status" value="1"/>
</dbReference>
<dbReference type="GO" id="GO:0034599">
    <property type="term" value="P:cellular response to oxidative stress"/>
    <property type="evidence" value="ECO:0007669"/>
    <property type="project" value="TreeGrafter"/>
</dbReference>
<dbReference type="Gene3D" id="3.40.30.10">
    <property type="entry name" value="Glutaredoxin"/>
    <property type="match status" value="1"/>
</dbReference>
<keyword evidence="5" id="KW-1015">Disulfide bond</keyword>
<evidence type="ECO:0000313" key="12">
    <source>
        <dbReference type="EMBL" id="THG94994.1"/>
    </source>
</evidence>
<evidence type="ECO:0000256" key="2">
    <source>
        <dbReference type="ARBA" id="ARBA00022559"/>
    </source>
</evidence>
<dbReference type="Pfam" id="PF00578">
    <property type="entry name" value="AhpC-TSA"/>
    <property type="match status" value="1"/>
</dbReference>
<dbReference type="EC" id="1.11.1.24" evidence="1"/>
<reference evidence="12 13" key="1">
    <citation type="submission" date="2019-02" db="EMBL/GenBank/DDBJ databases">
        <title>Genome sequencing of the rare red list fungi Phlebia centrifuga.</title>
        <authorList>
            <person name="Buettner E."/>
            <person name="Kellner H."/>
        </authorList>
    </citation>
    <scope>NUCLEOTIDE SEQUENCE [LARGE SCALE GENOMIC DNA]</scope>
    <source>
        <strain evidence="12 13">DSM 108282</strain>
    </source>
</reference>
<dbReference type="InterPro" id="IPR050924">
    <property type="entry name" value="Peroxiredoxin_BCP/PrxQ"/>
</dbReference>
<feature type="compositionally biased region" description="Pro residues" evidence="10">
    <location>
        <begin position="182"/>
        <end position="194"/>
    </location>
</feature>
<keyword evidence="13" id="KW-1185">Reference proteome</keyword>
<dbReference type="PANTHER" id="PTHR42801">
    <property type="entry name" value="THIOREDOXIN-DEPENDENT PEROXIDE REDUCTASE"/>
    <property type="match status" value="1"/>
</dbReference>
<accession>A0A4S4KAL1</accession>
<dbReference type="GO" id="GO:0008379">
    <property type="term" value="F:thioredoxin peroxidase activity"/>
    <property type="evidence" value="ECO:0007669"/>
    <property type="project" value="TreeGrafter"/>
</dbReference>
<keyword evidence="3" id="KW-0049">Antioxidant</keyword>
<dbReference type="SUPFAM" id="SSF52833">
    <property type="entry name" value="Thioredoxin-like"/>
    <property type="match status" value="1"/>
</dbReference>
<keyword evidence="6" id="KW-0676">Redox-active center</keyword>
<name>A0A4S4KAL1_9APHY</name>